<dbReference type="InterPro" id="IPR029039">
    <property type="entry name" value="Flavoprotein-like_sf"/>
</dbReference>
<dbReference type="InterPro" id="IPR051814">
    <property type="entry name" value="NAD(P)H-dep_FMN_reductase"/>
</dbReference>
<dbReference type="PANTHER" id="PTHR43408">
    <property type="entry name" value="FMN REDUCTASE (NADPH)"/>
    <property type="match status" value="1"/>
</dbReference>
<dbReference type="Pfam" id="PF03358">
    <property type="entry name" value="FMN_red"/>
    <property type="match status" value="1"/>
</dbReference>
<evidence type="ECO:0000256" key="2">
    <source>
        <dbReference type="ARBA" id="ARBA00022643"/>
    </source>
</evidence>
<evidence type="ECO:0000256" key="1">
    <source>
        <dbReference type="ARBA" id="ARBA00022630"/>
    </source>
</evidence>
<dbReference type="PANTHER" id="PTHR43408:SF2">
    <property type="entry name" value="FMN REDUCTASE (NADPH)"/>
    <property type="match status" value="1"/>
</dbReference>
<accession>A0A9X3LW43</accession>
<evidence type="ECO:0000313" key="6">
    <source>
        <dbReference type="Proteomes" id="UP001146439"/>
    </source>
</evidence>
<dbReference type="Proteomes" id="UP001146439">
    <property type="component" value="Unassembled WGS sequence"/>
</dbReference>
<keyword evidence="2" id="KW-0288">FMN</keyword>
<dbReference type="GO" id="GO:0016491">
    <property type="term" value="F:oxidoreductase activity"/>
    <property type="evidence" value="ECO:0007669"/>
    <property type="project" value="UniProtKB-KW"/>
</dbReference>
<dbReference type="InterPro" id="IPR023932">
    <property type="entry name" value="CE1759_FMN_reduct"/>
</dbReference>
<sequence length="219" mass="23537">MRSLLVISAGLSQPSSSRRLADMLAEATRAKISARGEGAQIDVIEIRDLAYELATAMTDRTAPTPLLTQAKQRVAEADGLIAVTPVFQGSYSGLFKMFFDTLEPHALDGLPTIIAATAGSSRHALILDYALRPLFNQLHASVVPTGVFQAAEDLGTPEGERFTARIERSAIQLADQMVTPRDRVAGIAGDFSGRGGRPTIRLSKENFIPLENLLDGYGK</sequence>
<evidence type="ECO:0000256" key="3">
    <source>
        <dbReference type="ARBA" id="ARBA00023002"/>
    </source>
</evidence>
<dbReference type="InterPro" id="IPR005025">
    <property type="entry name" value="FMN_Rdtase-like_dom"/>
</dbReference>
<evidence type="ECO:0000313" key="5">
    <source>
        <dbReference type="EMBL" id="MCZ9295134.1"/>
    </source>
</evidence>
<name>A0A9X3LW43_9CORY</name>
<keyword evidence="1" id="KW-0285">Flavoprotein</keyword>
<dbReference type="RefSeq" id="WP_238800764.1">
    <property type="nucleotide sequence ID" value="NZ_JAKMUZ010000001.1"/>
</dbReference>
<dbReference type="AlphaFoldDB" id="A0A9X3LW43"/>
<dbReference type="SUPFAM" id="SSF52218">
    <property type="entry name" value="Flavoproteins"/>
    <property type="match status" value="1"/>
</dbReference>
<dbReference type="NCBIfam" id="TIGR04037">
    <property type="entry name" value="LLM_duo_CE1759"/>
    <property type="match status" value="1"/>
</dbReference>
<proteinExistence type="predicted"/>
<keyword evidence="3" id="KW-0560">Oxidoreductase</keyword>
<dbReference type="EMBL" id="JAKMUZ010000001">
    <property type="protein sequence ID" value="MCZ9295134.1"/>
    <property type="molecule type" value="Genomic_DNA"/>
</dbReference>
<feature type="domain" description="NADPH-dependent FMN reductase-like" evidence="4">
    <location>
        <begin position="4"/>
        <end position="152"/>
    </location>
</feature>
<evidence type="ECO:0000259" key="4">
    <source>
        <dbReference type="Pfam" id="PF03358"/>
    </source>
</evidence>
<dbReference type="Gene3D" id="3.40.50.360">
    <property type="match status" value="1"/>
</dbReference>
<organism evidence="5 6">
    <name type="scientific">Corynebacterium yonathiae</name>
    <dbReference type="NCBI Taxonomy" id="2913504"/>
    <lineage>
        <taxon>Bacteria</taxon>
        <taxon>Bacillati</taxon>
        <taxon>Actinomycetota</taxon>
        <taxon>Actinomycetes</taxon>
        <taxon>Mycobacteriales</taxon>
        <taxon>Corynebacteriaceae</taxon>
        <taxon>Corynebacterium</taxon>
    </lineage>
</organism>
<reference evidence="5" key="1">
    <citation type="submission" date="2022-02" db="EMBL/GenBank/DDBJ databases">
        <title>Corynebacterium sp. from urogenital microbiome.</title>
        <authorList>
            <person name="Cappelli E.A."/>
            <person name="Ribeiro T.G."/>
            <person name="Peixe L."/>
        </authorList>
    </citation>
    <scope>NUCLEOTIDE SEQUENCE</scope>
    <source>
        <strain evidence="5">C21Ua_68</strain>
    </source>
</reference>
<comment type="caution">
    <text evidence="5">The sequence shown here is derived from an EMBL/GenBank/DDBJ whole genome shotgun (WGS) entry which is preliminary data.</text>
</comment>
<gene>
    <name evidence="5" type="ORF">L8V22_00935</name>
</gene>
<protein>
    <submittedName>
        <fullName evidence="5">FMN reductase</fullName>
    </submittedName>
</protein>